<evidence type="ECO:0000259" key="10">
    <source>
        <dbReference type="PROSITE" id="PS50113"/>
    </source>
</evidence>
<dbReference type="Pfam" id="PF08448">
    <property type="entry name" value="PAS_4"/>
    <property type="match status" value="1"/>
</dbReference>
<dbReference type="InterPro" id="IPR004358">
    <property type="entry name" value="Sig_transdc_His_kin-like_C"/>
</dbReference>
<dbReference type="Gene3D" id="3.40.50.2300">
    <property type="match status" value="1"/>
</dbReference>
<dbReference type="SUPFAM" id="SSF55785">
    <property type="entry name" value="PYP-like sensor domain (PAS domain)"/>
    <property type="match status" value="1"/>
</dbReference>
<dbReference type="Pfam" id="PF02518">
    <property type="entry name" value="HATPase_c"/>
    <property type="match status" value="1"/>
</dbReference>
<dbReference type="PRINTS" id="PR00344">
    <property type="entry name" value="BCTRLSENSOR"/>
</dbReference>
<feature type="domain" description="Response regulatory" evidence="9">
    <location>
        <begin position="579"/>
        <end position="695"/>
    </location>
</feature>
<dbReference type="CDD" id="cd00082">
    <property type="entry name" value="HisKA"/>
    <property type="match status" value="1"/>
</dbReference>
<comment type="subcellular location">
    <subcellularLocation>
        <location evidence="2">Cell inner membrane</location>
        <topology evidence="2">Multi-pass membrane protein</topology>
    </subcellularLocation>
</comment>
<evidence type="ECO:0000256" key="7">
    <source>
        <dbReference type="PROSITE-ProRule" id="PRU00169"/>
    </source>
</evidence>
<dbReference type="PROSITE" id="PS50109">
    <property type="entry name" value="HIS_KIN"/>
    <property type="match status" value="1"/>
</dbReference>
<dbReference type="SMART" id="SM00388">
    <property type="entry name" value="HisKA"/>
    <property type="match status" value="1"/>
</dbReference>
<dbReference type="Pfam" id="PF00072">
    <property type="entry name" value="Response_reg"/>
    <property type="match status" value="1"/>
</dbReference>
<dbReference type="PROSITE" id="PS50113">
    <property type="entry name" value="PAC"/>
    <property type="match status" value="1"/>
</dbReference>
<dbReference type="InterPro" id="IPR035965">
    <property type="entry name" value="PAS-like_dom_sf"/>
</dbReference>
<dbReference type="InterPro" id="IPR005467">
    <property type="entry name" value="His_kinase_dom"/>
</dbReference>
<protein>
    <recommendedName>
        <fullName evidence="3">histidine kinase</fullName>
        <ecNumber evidence="3">2.7.13.3</ecNumber>
    </recommendedName>
</protein>
<sequence>MPAAASSPDVGSAVADRTGPRAGRLLAPELGSIGIPDTEIGRLFRATDWAATALGPIDQWPQSLRIAVGICLNSRFPMFVWWGPTLVNIYNDAYIPILGRRHPRAFAQPARAFWSEIWDVLGPQVDMVMGEGRPTWNDRVLLRMERNGFPEDTYFTWSYSAIHDDDGAIAGLFCACSEETARVNAERERDRLIRDAQGAAQTLRTWFDNAPGFIALLRGPEFVFEMVNHAYYQLVGHRKVEGLPVFEAMPEARNQGYEELLQGVWRTGQPFVGRGMRLRVQKEAGGPVTDSFIDLVYQPVRDAAGTVIGIFAQGHDVSEQVRAVQALKDADQRKDEFLATLAHELRNPLAPIRQAVALAQSPRVEADRRAWALDVIERQSSHMALLLEDLLDVSRISRGHLQLRLQQVKLQDVVASAVETVKPLVDRKHHRLDVALPPQPVELSADPLRLAQVLTNLLSNAAKYTNDGGSIELAATREGAQVVITVRDDGIGLAPEAQAQVFEMFSQVAPAIERSEGGLGIGLALSRGLVELHGGSIAVRSAGAGRGSEFIVSLPCLAAQDAPAEAPVAARTAGAASRRVLIADDNPDGLESLAALLSMHGHEVHVAADGGEALAQAGRVRPDVALLDIGMPGLTGYEVARRIRASDWGQRMLLIALTGWGQAQDQARARAAGFDHHITKPLDLERLLALLAPAEA</sequence>
<dbReference type="EMBL" id="VTOX01000002">
    <property type="protein sequence ID" value="NKE65370.1"/>
    <property type="molecule type" value="Genomic_DNA"/>
</dbReference>
<evidence type="ECO:0000313" key="11">
    <source>
        <dbReference type="EMBL" id="NKE65370.1"/>
    </source>
</evidence>
<dbReference type="Gene3D" id="3.30.450.20">
    <property type="entry name" value="PAS domain"/>
    <property type="match status" value="2"/>
</dbReference>
<evidence type="ECO:0000256" key="2">
    <source>
        <dbReference type="ARBA" id="ARBA00004429"/>
    </source>
</evidence>
<dbReference type="RefSeq" id="WP_168106495.1">
    <property type="nucleotide sequence ID" value="NZ_VTOX01000002.1"/>
</dbReference>
<dbReference type="InterPro" id="IPR000700">
    <property type="entry name" value="PAS-assoc_C"/>
</dbReference>
<evidence type="ECO:0000256" key="1">
    <source>
        <dbReference type="ARBA" id="ARBA00000085"/>
    </source>
</evidence>
<dbReference type="SMART" id="SM00387">
    <property type="entry name" value="HATPase_c"/>
    <property type="match status" value="1"/>
</dbReference>
<reference evidence="11 12" key="1">
    <citation type="journal article" date="2020" name="Nature">
        <title>Bacterial chemolithoautotrophy via manganese oxidation.</title>
        <authorList>
            <person name="Yu H."/>
            <person name="Leadbetter J.R."/>
        </authorList>
    </citation>
    <scope>NUCLEOTIDE SEQUENCE [LARGE SCALE GENOMIC DNA]</scope>
    <source>
        <strain evidence="11 12">RBP-1</strain>
    </source>
</reference>
<keyword evidence="5" id="KW-0808">Transferase</keyword>
<dbReference type="Gene3D" id="1.10.287.130">
    <property type="match status" value="1"/>
</dbReference>
<dbReference type="AlphaFoldDB" id="A0A7X6DDW9"/>
<dbReference type="SUPFAM" id="SSF52172">
    <property type="entry name" value="CheY-like"/>
    <property type="match status" value="1"/>
</dbReference>
<keyword evidence="4 7" id="KW-0597">Phosphoprotein</keyword>
<proteinExistence type="predicted"/>
<evidence type="ECO:0000313" key="12">
    <source>
        <dbReference type="Proteomes" id="UP000521868"/>
    </source>
</evidence>
<dbReference type="InterPro" id="IPR013656">
    <property type="entry name" value="PAS_4"/>
</dbReference>
<feature type="domain" description="Histidine kinase" evidence="8">
    <location>
        <begin position="340"/>
        <end position="558"/>
    </location>
</feature>
<dbReference type="Pfam" id="PF00512">
    <property type="entry name" value="HisKA"/>
    <property type="match status" value="1"/>
</dbReference>
<name>A0A7X6DDW9_9BURK</name>
<dbReference type="FunFam" id="3.30.565.10:FF:000006">
    <property type="entry name" value="Sensor histidine kinase WalK"/>
    <property type="match status" value="1"/>
</dbReference>
<evidence type="ECO:0000256" key="6">
    <source>
        <dbReference type="ARBA" id="ARBA00022777"/>
    </source>
</evidence>
<dbReference type="PANTHER" id="PTHR43547:SF2">
    <property type="entry name" value="HYBRID SIGNAL TRANSDUCTION HISTIDINE KINASE C"/>
    <property type="match status" value="1"/>
</dbReference>
<evidence type="ECO:0000256" key="4">
    <source>
        <dbReference type="ARBA" id="ARBA00022553"/>
    </source>
</evidence>
<feature type="modified residue" description="4-aspartylphosphate" evidence="7">
    <location>
        <position position="628"/>
    </location>
</feature>
<dbReference type="Gene3D" id="3.30.565.10">
    <property type="entry name" value="Histidine kinase-like ATPase, C-terminal domain"/>
    <property type="match status" value="1"/>
</dbReference>
<dbReference type="InterPro" id="IPR003594">
    <property type="entry name" value="HATPase_dom"/>
</dbReference>
<dbReference type="SUPFAM" id="SSF55874">
    <property type="entry name" value="ATPase domain of HSP90 chaperone/DNA topoisomerase II/histidine kinase"/>
    <property type="match status" value="1"/>
</dbReference>
<evidence type="ECO:0000259" key="8">
    <source>
        <dbReference type="PROSITE" id="PS50109"/>
    </source>
</evidence>
<organism evidence="11 12">
    <name type="scientific">Ramlibacter lithotrophicus</name>
    <dbReference type="NCBI Taxonomy" id="2606681"/>
    <lineage>
        <taxon>Bacteria</taxon>
        <taxon>Pseudomonadati</taxon>
        <taxon>Pseudomonadota</taxon>
        <taxon>Betaproteobacteria</taxon>
        <taxon>Burkholderiales</taxon>
        <taxon>Comamonadaceae</taxon>
        <taxon>Ramlibacter</taxon>
    </lineage>
</organism>
<dbReference type="SMART" id="SM00448">
    <property type="entry name" value="REC"/>
    <property type="match status" value="1"/>
</dbReference>
<evidence type="ECO:0000259" key="9">
    <source>
        <dbReference type="PROSITE" id="PS50110"/>
    </source>
</evidence>
<comment type="caution">
    <text evidence="11">The sequence shown here is derived from an EMBL/GenBank/DDBJ whole genome shotgun (WGS) entry which is preliminary data.</text>
</comment>
<dbReference type="InterPro" id="IPR003661">
    <property type="entry name" value="HisK_dim/P_dom"/>
</dbReference>
<feature type="domain" description="PAC" evidence="10">
    <location>
        <begin position="274"/>
        <end position="329"/>
    </location>
</feature>
<accession>A0A7X6DDW9</accession>
<keyword evidence="6 11" id="KW-0418">Kinase</keyword>
<dbReference type="GO" id="GO:0005886">
    <property type="term" value="C:plasma membrane"/>
    <property type="evidence" value="ECO:0007669"/>
    <property type="project" value="UniProtKB-SubCell"/>
</dbReference>
<dbReference type="InterPro" id="IPR001789">
    <property type="entry name" value="Sig_transdc_resp-reg_receiver"/>
</dbReference>
<evidence type="ECO:0000256" key="3">
    <source>
        <dbReference type="ARBA" id="ARBA00012438"/>
    </source>
</evidence>
<dbReference type="PANTHER" id="PTHR43547">
    <property type="entry name" value="TWO-COMPONENT HISTIDINE KINASE"/>
    <property type="match status" value="1"/>
</dbReference>
<gene>
    <name evidence="11" type="ORF">RAMLITH_06015</name>
</gene>
<dbReference type="EC" id="2.7.13.3" evidence="3"/>
<dbReference type="SUPFAM" id="SSF47384">
    <property type="entry name" value="Homodimeric domain of signal transducing histidine kinase"/>
    <property type="match status" value="1"/>
</dbReference>
<dbReference type="GO" id="GO:0000155">
    <property type="term" value="F:phosphorelay sensor kinase activity"/>
    <property type="evidence" value="ECO:0007669"/>
    <property type="project" value="InterPro"/>
</dbReference>
<dbReference type="InterPro" id="IPR011006">
    <property type="entry name" value="CheY-like_superfamily"/>
</dbReference>
<keyword evidence="12" id="KW-1185">Reference proteome</keyword>
<dbReference type="CDD" id="cd17580">
    <property type="entry name" value="REC_2_DhkD-like"/>
    <property type="match status" value="1"/>
</dbReference>
<dbReference type="PROSITE" id="PS50110">
    <property type="entry name" value="RESPONSE_REGULATORY"/>
    <property type="match status" value="1"/>
</dbReference>
<dbReference type="InterPro" id="IPR036890">
    <property type="entry name" value="HATPase_C_sf"/>
</dbReference>
<dbReference type="InterPro" id="IPR036097">
    <property type="entry name" value="HisK_dim/P_sf"/>
</dbReference>
<dbReference type="Proteomes" id="UP000521868">
    <property type="component" value="Unassembled WGS sequence"/>
</dbReference>
<comment type="catalytic activity">
    <reaction evidence="1">
        <text>ATP + protein L-histidine = ADP + protein N-phospho-L-histidine.</text>
        <dbReference type="EC" id="2.7.13.3"/>
    </reaction>
</comment>
<evidence type="ECO:0000256" key="5">
    <source>
        <dbReference type="ARBA" id="ARBA00022679"/>
    </source>
</evidence>